<accession>Q6IJT2</accession>
<proteinExistence type="predicted"/>
<evidence type="ECO:0000313" key="1">
    <source>
        <dbReference type="EMBL" id="DAA04140.1"/>
    </source>
</evidence>
<dbReference type="AlphaFoldDB" id="Q6IJT2"/>
<dbReference type="EMBL" id="BK002634">
    <property type="protein sequence ID" value="DAA04140.1"/>
    <property type="molecule type" value="Genomic_DNA"/>
</dbReference>
<name>Q6IJT2_DROME</name>
<reference evidence="1" key="1">
    <citation type="journal article" date="2003" name="Genome Biol.">
        <title>An integrated gene annotation and transcriptional profiling approach towards the full gene content of the Drosophila genome.</title>
        <authorList>
            <person name="Hild M."/>
            <person name="Beckmann B."/>
            <person name="Haas S.A."/>
            <person name="Koch B."/>
            <person name="Solovyev V."/>
            <person name="Busold C."/>
            <person name="Fellenberg K."/>
            <person name="Boutros M."/>
            <person name="Vingron M."/>
            <person name="Sauer F."/>
            <person name="Hoheisel J.D."/>
            <person name="Paro R."/>
        </authorList>
    </citation>
    <scope>NUCLEOTIDE SEQUENCE</scope>
</reference>
<gene>
    <name evidence="1" type="ORF">HDC14315</name>
</gene>
<sequence length="148" mass="16374">MQHLLLHTGNTSLWAVCFRMELNALAHRCWPRDVFLAQPATAPTPTPASAPTSRPIPYPPHLLSCAPTPERRSQYPVSKYPSIQVSTYPTIQALDQVQSLAPLVALLVFITQEVNAPPGTCWELEFWKLGSGPWNLESAIRPGSESMN</sequence>
<organism evidence="1">
    <name type="scientific">Drosophila melanogaster</name>
    <name type="common">Fruit fly</name>
    <dbReference type="NCBI Taxonomy" id="7227"/>
    <lineage>
        <taxon>Eukaryota</taxon>
        <taxon>Metazoa</taxon>
        <taxon>Ecdysozoa</taxon>
        <taxon>Arthropoda</taxon>
        <taxon>Hexapoda</taxon>
        <taxon>Insecta</taxon>
        <taxon>Pterygota</taxon>
        <taxon>Neoptera</taxon>
        <taxon>Endopterygota</taxon>
        <taxon>Diptera</taxon>
        <taxon>Brachycera</taxon>
        <taxon>Muscomorpha</taxon>
        <taxon>Ephydroidea</taxon>
        <taxon>Drosophilidae</taxon>
        <taxon>Drosophila</taxon>
        <taxon>Sophophora</taxon>
    </lineage>
</organism>
<protein>
    <submittedName>
        <fullName evidence="1">HDC14315</fullName>
    </submittedName>
</protein>